<dbReference type="KEGG" id="tsph:KIH39_22375"/>
<sequence length="293" mass="32357">MKRKTARSAFTLIELLVVIAIISTLIGMLLPAVQKAREAASRMRCSNNLKQIALAMHNYEFNMNSFPPSRLGQGYATWAVLILPYIEQDNLYRQWNLGLTYYQQNTTAQRSAVPIYFCPSRRVANSAPMWSISGDIPSSATLGSGSQNVPGALGDYAASIDRSGYDYPTTSQPSMTAAFQMGSGTRFADFTDGTSNTILMGEKQVPQGNLGVGWWDCSIYNGDYYQCSCRAASRAFPLTTNPQDTAWKFGSMHMQVVMFAFADGHVQSIPETIDPTTYELLGMRNDGQVIPPW</sequence>
<organism evidence="3 4">
    <name type="scientific">Telmatocola sphagniphila</name>
    <dbReference type="NCBI Taxonomy" id="1123043"/>
    <lineage>
        <taxon>Bacteria</taxon>
        <taxon>Pseudomonadati</taxon>
        <taxon>Planctomycetota</taxon>
        <taxon>Planctomycetia</taxon>
        <taxon>Gemmatales</taxon>
        <taxon>Gemmataceae</taxon>
    </lineage>
</organism>
<reference evidence="3" key="1">
    <citation type="submission" date="2021-05" db="EMBL/GenBank/DDBJ databases">
        <title>Complete genome sequence of the cellulolytic planctomycete Telmatocola sphagniphila SP2T and characterization of the first cellulase from planctomycetes.</title>
        <authorList>
            <person name="Rakitin A.L."/>
            <person name="Beletsky A.V."/>
            <person name="Naumoff D.G."/>
            <person name="Kulichevskaya I.S."/>
            <person name="Mardanov A.V."/>
            <person name="Ravin N.V."/>
            <person name="Dedysh S.N."/>
        </authorList>
    </citation>
    <scope>NUCLEOTIDE SEQUENCE</scope>
    <source>
        <strain evidence="3">SP2T</strain>
    </source>
</reference>
<dbReference type="NCBIfam" id="TIGR04294">
    <property type="entry name" value="pre_pil_HX9DG"/>
    <property type="match status" value="1"/>
</dbReference>
<dbReference type="NCBIfam" id="TIGR02532">
    <property type="entry name" value="IV_pilin_GFxxxE"/>
    <property type="match status" value="1"/>
</dbReference>
<feature type="transmembrane region" description="Helical" evidence="1">
    <location>
        <begin position="12"/>
        <end position="33"/>
    </location>
</feature>
<dbReference type="InterPro" id="IPR011453">
    <property type="entry name" value="DUF1559"/>
</dbReference>
<dbReference type="AlphaFoldDB" id="A0A8E6EVI3"/>
<keyword evidence="1" id="KW-1133">Transmembrane helix</keyword>
<dbReference type="PANTHER" id="PTHR30093">
    <property type="entry name" value="GENERAL SECRETION PATHWAY PROTEIN G"/>
    <property type="match status" value="1"/>
</dbReference>
<evidence type="ECO:0000256" key="1">
    <source>
        <dbReference type="SAM" id="Phobius"/>
    </source>
</evidence>
<dbReference type="Pfam" id="PF07963">
    <property type="entry name" value="N_methyl"/>
    <property type="match status" value="1"/>
</dbReference>
<accession>A0A8E6EVI3</accession>
<dbReference type="SUPFAM" id="SSF54523">
    <property type="entry name" value="Pili subunits"/>
    <property type="match status" value="1"/>
</dbReference>
<dbReference type="InterPro" id="IPR045584">
    <property type="entry name" value="Pilin-like"/>
</dbReference>
<gene>
    <name evidence="3" type="ORF">KIH39_22375</name>
</gene>
<dbReference type="Gene3D" id="3.30.700.10">
    <property type="entry name" value="Glycoprotein, Type 4 Pilin"/>
    <property type="match status" value="1"/>
</dbReference>
<dbReference type="Pfam" id="PF07596">
    <property type="entry name" value="SBP_bac_10"/>
    <property type="match status" value="1"/>
</dbReference>
<keyword evidence="1" id="KW-0812">Transmembrane</keyword>
<evidence type="ECO:0000313" key="4">
    <source>
        <dbReference type="Proteomes" id="UP000676194"/>
    </source>
</evidence>
<protein>
    <submittedName>
        <fullName evidence="3">DUF1559 domain-containing protein</fullName>
    </submittedName>
</protein>
<proteinExistence type="predicted"/>
<dbReference type="EMBL" id="CP074694">
    <property type="protein sequence ID" value="QVL34984.1"/>
    <property type="molecule type" value="Genomic_DNA"/>
</dbReference>
<evidence type="ECO:0000313" key="3">
    <source>
        <dbReference type="EMBL" id="QVL34984.1"/>
    </source>
</evidence>
<dbReference type="RefSeq" id="WP_213500546.1">
    <property type="nucleotide sequence ID" value="NZ_CP074694.1"/>
</dbReference>
<dbReference type="InterPro" id="IPR027558">
    <property type="entry name" value="Pre_pil_HX9DG_C"/>
</dbReference>
<dbReference type="Proteomes" id="UP000676194">
    <property type="component" value="Chromosome"/>
</dbReference>
<keyword evidence="1" id="KW-0472">Membrane</keyword>
<dbReference type="PANTHER" id="PTHR30093:SF2">
    <property type="entry name" value="TYPE II SECRETION SYSTEM PROTEIN H"/>
    <property type="match status" value="1"/>
</dbReference>
<evidence type="ECO:0000259" key="2">
    <source>
        <dbReference type="Pfam" id="PF07596"/>
    </source>
</evidence>
<dbReference type="InterPro" id="IPR012902">
    <property type="entry name" value="N_methyl_site"/>
</dbReference>
<name>A0A8E6EVI3_9BACT</name>
<keyword evidence="4" id="KW-1185">Reference proteome</keyword>
<feature type="domain" description="DUF1559" evidence="2">
    <location>
        <begin position="34"/>
        <end position="275"/>
    </location>
</feature>